<dbReference type="RefSeq" id="WP_155555553.1">
    <property type="nucleotide sequence ID" value="NZ_BMJD01000038.1"/>
</dbReference>
<gene>
    <name evidence="2" type="ORF">GCM10011409_35530</name>
</gene>
<keyword evidence="3" id="KW-1185">Reference proteome</keyword>
<feature type="transmembrane region" description="Helical" evidence="1">
    <location>
        <begin position="116"/>
        <end position="143"/>
    </location>
</feature>
<reference evidence="2" key="1">
    <citation type="journal article" date="2014" name="Int. J. Syst. Evol. Microbiol.">
        <title>Complete genome sequence of Corynebacterium casei LMG S-19264T (=DSM 44701T), isolated from a smear-ripened cheese.</title>
        <authorList>
            <consortium name="US DOE Joint Genome Institute (JGI-PGF)"/>
            <person name="Walter F."/>
            <person name="Albersmeier A."/>
            <person name="Kalinowski J."/>
            <person name="Ruckert C."/>
        </authorList>
    </citation>
    <scope>NUCLEOTIDE SEQUENCE</scope>
    <source>
        <strain evidence="2">CGMCC 1.15454</strain>
    </source>
</reference>
<feature type="transmembrane region" description="Helical" evidence="1">
    <location>
        <begin position="229"/>
        <end position="253"/>
    </location>
</feature>
<evidence type="ECO:0000313" key="3">
    <source>
        <dbReference type="Proteomes" id="UP000621492"/>
    </source>
</evidence>
<reference evidence="2" key="2">
    <citation type="submission" date="2020-09" db="EMBL/GenBank/DDBJ databases">
        <authorList>
            <person name="Sun Q."/>
            <person name="Zhou Y."/>
        </authorList>
    </citation>
    <scope>NUCLEOTIDE SEQUENCE</scope>
    <source>
        <strain evidence="2">CGMCC 1.15454</strain>
    </source>
</reference>
<name>A0A9W5X6U5_9BACI</name>
<proteinExistence type="predicted"/>
<sequence length="261" mass="28681">MNHFTVLLKREWLDARRSYKILWLPVVFMFLGVLQPLSSFYLPKILKMAGGLPEGMAISLPELTADEVLAGTLTDQFDQMGLIVIVIAAMGIIASDKNNGMLAFILTRNTTLVEYLLSKLLGHAVMILGSVFLGFLTAVFYTFHLYQTVSVARVVAGLGVYLIWSLFMLTFVIVMGTLLARSSVIVLLSILVLILLKIVTLLGGGFQVLNPAHLTNQAVSIITSGNMLPYFFITVAVTLSLIVLCLLFATSYLSRKELPSM</sequence>
<accession>A0A9W5X6U5</accession>
<dbReference type="AlphaFoldDB" id="A0A9W5X6U5"/>
<feature type="transmembrane region" description="Helical" evidence="1">
    <location>
        <begin position="185"/>
        <end position="209"/>
    </location>
</feature>
<protein>
    <submittedName>
        <fullName evidence="2">ABC transporter permease</fullName>
    </submittedName>
</protein>
<comment type="caution">
    <text evidence="2">The sequence shown here is derived from an EMBL/GenBank/DDBJ whole genome shotgun (WGS) entry which is preliminary data.</text>
</comment>
<evidence type="ECO:0000313" key="2">
    <source>
        <dbReference type="EMBL" id="GGB54826.1"/>
    </source>
</evidence>
<feature type="transmembrane region" description="Helical" evidence="1">
    <location>
        <begin position="155"/>
        <end position="178"/>
    </location>
</feature>
<keyword evidence="1" id="KW-0812">Transmembrane</keyword>
<dbReference type="EMBL" id="BMJD01000038">
    <property type="protein sequence ID" value="GGB54826.1"/>
    <property type="molecule type" value="Genomic_DNA"/>
</dbReference>
<evidence type="ECO:0000256" key="1">
    <source>
        <dbReference type="SAM" id="Phobius"/>
    </source>
</evidence>
<dbReference type="Proteomes" id="UP000621492">
    <property type="component" value="Unassembled WGS sequence"/>
</dbReference>
<keyword evidence="1" id="KW-0472">Membrane</keyword>
<keyword evidence="1" id="KW-1133">Transmembrane helix</keyword>
<feature type="transmembrane region" description="Helical" evidence="1">
    <location>
        <begin position="21"/>
        <end position="42"/>
    </location>
</feature>
<organism evidence="2 3">
    <name type="scientific">Lentibacillus populi</name>
    <dbReference type="NCBI Taxonomy" id="1827502"/>
    <lineage>
        <taxon>Bacteria</taxon>
        <taxon>Bacillati</taxon>
        <taxon>Bacillota</taxon>
        <taxon>Bacilli</taxon>
        <taxon>Bacillales</taxon>
        <taxon>Bacillaceae</taxon>
        <taxon>Lentibacillus</taxon>
    </lineage>
</organism>